<gene>
    <name evidence="1" type="ORF">M407DRAFT_201584</name>
</gene>
<evidence type="ECO:0000313" key="2">
    <source>
        <dbReference type="Proteomes" id="UP000054248"/>
    </source>
</evidence>
<accession>A0A0C3QI34</accession>
<proteinExistence type="predicted"/>
<sequence>MYVWMVPGSKCQGIVYLQLLLLSGVSFKPQSPVYTFSSYSPTRLATRHEHPIR</sequence>
<dbReference type="Proteomes" id="UP000054248">
    <property type="component" value="Unassembled WGS sequence"/>
</dbReference>
<name>A0A0C3QI34_9AGAM</name>
<keyword evidence="2" id="KW-1185">Reference proteome</keyword>
<dbReference type="AlphaFoldDB" id="A0A0C3QI34"/>
<organism evidence="1 2">
    <name type="scientific">Tulasnella calospora MUT 4182</name>
    <dbReference type="NCBI Taxonomy" id="1051891"/>
    <lineage>
        <taxon>Eukaryota</taxon>
        <taxon>Fungi</taxon>
        <taxon>Dikarya</taxon>
        <taxon>Basidiomycota</taxon>
        <taxon>Agaricomycotina</taxon>
        <taxon>Agaricomycetes</taxon>
        <taxon>Cantharellales</taxon>
        <taxon>Tulasnellaceae</taxon>
        <taxon>Tulasnella</taxon>
    </lineage>
</organism>
<protein>
    <submittedName>
        <fullName evidence="1">Uncharacterized protein</fullName>
    </submittedName>
</protein>
<dbReference type="EMBL" id="KN823025">
    <property type="protein sequence ID" value="KIO26371.1"/>
    <property type="molecule type" value="Genomic_DNA"/>
</dbReference>
<reference evidence="2" key="2">
    <citation type="submission" date="2015-01" db="EMBL/GenBank/DDBJ databases">
        <title>Evolutionary Origins and Diversification of the Mycorrhizal Mutualists.</title>
        <authorList>
            <consortium name="DOE Joint Genome Institute"/>
            <consortium name="Mycorrhizal Genomics Consortium"/>
            <person name="Kohler A."/>
            <person name="Kuo A."/>
            <person name="Nagy L.G."/>
            <person name="Floudas D."/>
            <person name="Copeland A."/>
            <person name="Barry K.W."/>
            <person name="Cichocki N."/>
            <person name="Veneault-Fourrey C."/>
            <person name="LaButti K."/>
            <person name="Lindquist E.A."/>
            <person name="Lipzen A."/>
            <person name="Lundell T."/>
            <person name="Morin E."/>
            <person name="Murat C."/>
            <person name="Riley R."/>
            <person name="Ohm R."/>
            <person name="Sun H."/>
            <person name="Tunlid A."/>
            <person name="Henrissat B."/>
            <person name="Grigoriev I.V."/>
            <person name="Hibbett D.S."/>
            <person name="Martin F."/>
        </authorList>
    </citation>
    <scope>NUCLEOTIDE SEQUENCE [LARGE SCALE GENOMIC DNA]</scope>
    <source>
        <strain evidence="2">MUT 4182</strain>
    </source>
</reference>
<dbReference type="HOGENOM" id="CLU_3070436_0_0_1"/>
<evidence type="ECO:0000313" key="1">
    <source>
        <dbReference type="EMBL" id="KIO26371.1"/>
    </source>
</evidence>
<reference evidence="1 2" key="1">
    <citation type="submission" date="2014-04" db="EMBL/GenBank/DDBJ databases">
        <authorList>
            <consortium name="DOE Joint Genome Institute"/>
            <person name="Kuo A."/>
            <person name="Girlanda M."/>
            <person name="Perotto S."/>
            <person name="Kohler A."/>
            <person name="Nagy L.G."/>
            <person name="Floudas D."/>
            <person name="Copeland A."/>
            <person name="Barry K.W."/>
            <person name="Cichocki N."/>
            <person name="Veneault-Fourrey C."/>
            <person name="LaButti K."/>
            <person name="Lindquist E.A."/>
            <person name="Lipzen A."/>
            <person name="Lundell T."/>
            <person name="Morin E."/>
            <person name="Murat C."/>
            <person name="Sun H."/>
            <person name="Tunlid A."/>
            <person name="Henrissat B."/>
            <person name="Grigoriev I.V."/>
            <person name="Hibbett D.S."/>
            <person name="Martin F."/>
            <person name="Nordberg H.P."/>
            <person name="Cantor M.N."/>
            <person name="Hua S.X."/>
        </authorList>
    </citation>
    <scope>NUCLEOTIDE SEQUENCE [LARGE SCALE GENOMIC DNA]</scope>
    <source>
        <strain evidence="1 2">MUT 4182</strain>
    </source>
</reference>